<dbReference type="InterPro" id="IPR002563">
    <property type="entry name" value="Flavin_Rdtase-like_dom"/>
</dbReference>
<sequence length="204" mass="22332">MILDFKELSPNHVYHTLTQTVVPRPIAWVLSKTTKGTFNLAPFSYFTAISSDPAILMYAVGQKPTGEYKDSVVNVEATQELVIHIADSTLAHEVTQSAASLPNDESELDLLDLSLVEFPGSALPRLEKAKVAFACKLHKVVEMGELPMKLVFVEVKHAFIDDKIVQVGEKGRSKIDALKLDPLARLGGAEFASLGEVFKSARPK</sequence>
<dbReference type="Gene3D" id="2.30.110.10">
    <property type="entry name" value="Electron Transport, Fmn-binding Protein, Chain A"/>
    <property type="match status" value="1"/>
</dbReference>
<dbReference type="SUPFAM" id="SSF50475">
    <property type="entry name" value="FMN-binding split barrel"/>
    <property type="match status" value="1"/>
</dbReference>
<proteinExistence type="inferred from homology"/>
<evidence type="ECO:0000313" key="6">
    <source>
        <dbReference type="EMBL" id="KID54955.1"/>
    </source>
</evidence>
<evidence type="ECO:0000313" key="7">
    <source>
        <dbReference type="Proteomes" id="UP000031327"/>
    </source>
</evidence>
<evidence type="ECO:0000259" key="5">
    <source>
        <dbReference type="SMART" id="SM00903"/>
    </source>
</evidence>
<dbReference type="InterPro" id="IPR012349">
    <property type="entry name" value="Split_barrel_FMN-bd"/>
</dbReference>
<dbReference type="GO" id="GO:0016646">
    <property type="term" value="F:oxidoreductase activity, acting on the CH-NH group of donors, NAD or NADP as acceptor"/>
    <property type="evidence" value="ECO:0007669"/>
    <property type="project" value="UniProtKB-ARBA"/>
</dbReference>
<evidence type="ECO:0000256" key="1">
    <source>
        <dbReference type="ARBA" id="ARBA00001917"/>
    </source>
</evidence>
<accession>A0A0C1Q5Z9</accession>
<dbReference type="AlphaFoldDB" id="A0A0C1Q5Z9"/>
<comment type="cofactor">
    <cofactor evidence="1">
        <name>FMN</name>
        <dbReference type="ChEBI" id="CHEBI:58210"/>
    </cofactor>
</comment>
<dbReference type="Proteomes" id="UP000031327">
    <property type="component" value="Unassembled WGS sequence"/>
</dbReference>
<gene>
    <name evidence="6" type="ORF">JF50_24290</name>
</gene>
<reference evidence="6 7" key="1">
    <citation type="submission" date="2014-12" db="EMBL/GenBank/DDBJ databases">
        <title>Draft Genome Sequence of Pseudoalteromonas luteoviolacea HI1.</title>
        <authorList>
            <person name="Asahina A.Y."/>
            <person name="Hadfield M.G."/>
        </authorList>
    </citation>
    <scope>NUCLEOTIDE SEQUENCE [LARGE SCALE GENOMIC DNA]</scope>
    <source>
        <strain evidence="6 7">HI1</strain>
    </source>
</reference>
<dbReference type="Pfam" id="PF01613">
    <property type="entry name" value="Flavin_Reduct"/>
    <property type="match status" value="1"/>
</dbReference>
<dbReference type="PANTHER" id="PTHR33798:SF5">
    <property type="entry name" value="FLAVIN REDUCTASE LIKE DOMAIN-CONTAINING PROTEIN"/>
    <property type="match status" value="1"/>
</dbReference>
<keyword evidence="3" id="KW-0288">FMN</keyword>
<dbReference type="GO" id="GO:0010181">
    <property type="term" value="F:FMN binding"/>
    <property type="evidence" value="ECO:0007669"/>
    <property type="project" value="InterPro"/>
</dbReference>
<feature type="domain" description="Flavin reductase like" evidence="5">
    <location>
        <begin position="19"/>
        <end position="172"/>
    </location>
</feature>
<dbReference type="SMART" id="SM00903">
    <property type="entry name" value="Flavin_Reduct"/>
    <property type="match status" value="1"/>
</dbReference>
<organism evidence="6 7">
    <name type="scientific">Pseudoalteromonas luteoviolacea</name>
    <dbReference type="NCBI Taxonomy" id="43657"/>
    <lineage>
        <taxon>Bacteria</taxon>
        <taxon>Pseudomonadati</taxon>
        <taxon>Pseudomonadota</taxon>
        <taxon>Gammaproteobacteria</taxon>
        <taxon>Alteromonadales</taxon>
        <taxon>Pseudoalteromonadaceae</taxon>
        <taxon>Pseudoalteromonas</taxon>
    </lineage>
</organism>
<comment type="caution">
    <text evidence="6">The sequence shown here is derived from an EMBL/GenBank/DDBJ whole genome shotgun (WGS) entry which is preliminary data.</text>
</comment>
<keyword evidence="2" id="KW-0285">Flavoprotein</keyword>
<dbReference type="RefSeq" id="WP_039611849.1">
    <property type="nucleotide sequence ID" value="NZ_JWIC01000010.1"/>
</dbReference>
<dbReference type="OrthoDB" id="9794638at2"/>
<protein>
    <recommendedName>
        <fullName evidence="5">Flavin reductase like domain-containing protein</fullName>
    </recommendedName>
</protein>
<dbReference type="EMBL" id="JWIC01000010">
    <property type="protein sequence ID" value="KID54955.1"/>
    <property type="molecule type" value="Genomic_DNA"/>
</dbReference>
<evidence type="ECO:0000256" key="4">
    <source>
        <dbReference type="ARBA" id="ARBA00038054"/>
    </source>
</evidence>
<evidence type="ECO:0000256" key="2">
    <source>
        <dbReference type="ARBA" id="ARBA00022630"/>
    </source>
</evidence>
<evidence type="ECO:0000256" key="3">
    <source>
        <dbReference type="ARBA" id="ARBA00022643"/>
    </source>
</evidence>
<comment type="similarity">
    <text evidence="4">Belongs to the flavoredoxin family.</text>
</comment>
<dbReference type="PANTHER" id="PTHR33798">
    <property type="entry name" value="FLAVOPROTEIN OXYGENASE"/>
    <property type="match status" value="1"/>
</dbReference>
<name>A0A0C1Q5Z9_9GAMM</name>